<accession>A0A2C6L2G0</accession>
<evidence type="ECO:0000313" key="2">
    <source>
        <dbReference type="EMBL" id="PHJ38181.1"/>
    </source>
</evidence>
<sequence>MWSRPRTSHRSPPVILWGLAGEKIARGALRVPLLRGIPAAAGGEEDHLGGCSRWPAALVTGTGLRITEAGPVRIQAAAWRGSCPQLPVTGIIQVRKITPRSTCRLSRQRSAFPQHRPLKRSTFANR</sequence>
<name>A0A2C6L2G0_9FIRM</name>
<reference evidence="2 3" key="1">
    <citation type="submission" date="2013-09" db="EMBL/GenBank/DDBJ databases">
        <title>Biodegradation of hydrocarbons in the deep terrestrial subsurface : characterization of a microbial consortium composed of two Desulfotomaculum species originating from a deep geological formation.</title>
        <authorList>
            <person name="Aullo T."/>
            <person name="Berlendis S."/>
            <person name="Lascourreges J.-F."/>
            <person name="Dessort D."/>
            <person name="Saint-Laurent S."/>
            <person name="Schraauwers B."/>
            <person name="Mas J."/>
            <person name="Magot M."/>
            <person name="Ranchou-Peyruse A."/>
        </authorList>
    </citation>
    <scope>NUCLEOTIDE SEQUENCE [LARGE SCALE GENOMIC DNA]</scope>
    <source>
        <strain evidence="2 3">Bs107</strain>
    </source>
</reference>
<evidence type="ECO:0000313" key="3">
    <source>
        <dbReference type="Proteomes" id="UP000222564"/>
    </source>
</evidence>
<dbReference type="Proteomes" id="UP000222564">
    <property type="component" value="Unassembled WGS sequence"/>
</dbReference>
<feature type="region of interest" description="Disordered" evidence="1">
    <location>
        <begin position="105"/>
        <end position="126"/>
    </location>
</feature>
<dbReference type="RefSeq" id="WP_099083194.1">
    <property type="nucleotide sequence ID" value="NZ_AWQQ01000055.1"/>
</dbReference>
<dbReference type="AlphaFoldDB" id="A0A2C6L2G0"/>
<organism evidence="2 3">
    <name type="scientific">Desulforamulus profundi</name>
    <dbReference type="NCBI Taxonomy" id="1383067"/>
    <lineage>
        <taxon>Bacteria</taxon>
        <taxon>Bacillati</taxon>
        <taxon>Bacillota</taxon>
        <taxon>Clostridia</taxon>
        <taxon>Eubacteriales</taxon>
        <taxon>Peptococcaceae</taxon>
        <taxon>Desulforamulus</taxon>
    </lineage>
</organism>
<keyword evidence="3" id="KW-1185">Reference proteome</keyword>
<dbReference type="EMBL" id="AWQQ01000055">
    <property type="protein sequence ID" value="PHJ38181.1"/>
    <property type="molecule type" value="Genomic_DNA"/>
</dbReference>
<proteinExistence type="predicted"/>
<comment type="caution">
    <text evidence="2">The sequence shown here is derived from an EMBL/GenBank/DDBJ whole genome shotgun (WGS) entry which is preliminary data.</text>
</comment>
<gene>
    <name evidence="2" type="ORF">P378_11590</name>
</gene>
<protein>
    <submittedName>
        <fullName evidence="2">Uncharacterized protein</fullName>
    </submittedName>
</protein>
<evidence type="ECO:0000256" key="1">
    <source>
        <dbReference type="SAM" id="MobiDB-lite"/>
    </source>
</evidence>